<organism evidence="1 2">
    <name type="scientific">Methylomonas lenta</name>
    <dbReference type="NCBI Taxonomy" id="980561"/>
    <lineage>
        <taxon>Bacteria</taxon>
        <taxon>Pseudomonadati</taxon>
        <taxon>Pseudomonadota</taxon>
        <taxon>Gammaproteobacteria</taxon>
        <taxon>Methylococcales</taxon>
        <taxon>Methylococcaceae</taxon>
        <taxon>Methylomonas</taxon>
    </lineage>
</organism>
<dbReference type="AlphaFoldDB" id="A0A177NLB2"/>
<sequence>MLYFQFNLIHLQFVKDLLWRILRTMASCCTYESFLRFLSKKTLGVCRLVTRFSHEASSISKGIEATLGFFFGGGGLESSRTCDFCLLGSSDLVKFAINNRVFHAWLKAKLSHLGPPNASIQQPSILPPLLDEKYAGKKTTLSN</sequence>
<name>A0A177NLB2_9GAMM</name>
<evidence type="ECO:0000313" key="1">
    <source>
        <dbReference type="EMBL" id="OAI18807.1"/>
    </source>
</evidence>
<comment type="caution">
    <text evidence="1">The sequence shown here is derived from an EMBL/GenBank/DDBJ whole genome shotgun (WGS) entry which is preliminary data.</text>
</comment>
<keyword evidence="2" id="KW-1185">Reference proteome</keyword>
<evidence type="ECO:0000313" key="2">
    <source>
        <dbReference type="Proteomes" id="UP000078476"/>
    </source>
</evidence>
<protein>
    <submittedName>
        <fullName evidence="1">Uncharacterized protein</fullName>
    </submittedName>
</protein>
<accession>A0A177NLB2</accession>
<reference evidence="1 2" key="1">
    <citation type="submission" date="2016-03" db="EMBL/GenBank/DDBJ databases">
        <authorList>
            <person name="Ploux O."/>
        </authorList>
    </citation>
    <scope>NUCLEOTIDE SEQUENCE [LARGE SCALE GENOMIC DNA]</scope>
    <source>
        <strain evidence="1 2">R-45370</strain>
    </source>
</reference>
<proteinExistence type="predicted"/>
<gene>
    <name evidence="1" type="ORF">A1359_04370</name>
</gene>
<dbReference type="Proteomes" id="UP000078476">
    <property type="component" value="Unassembled WGS sequence"/>
</dbReference>
<dbReference type="EMBL" id="LUUI01000076">
    <property type="protein sequence ID" value="OAI18807.1"/>
    <property type="molecule type" value="Genomic_DNA"/>
</dbReference>